<reference evidence="2" key="1">
    <citation type="submission" date="2016-10" db="EMBL/GenBank/DDBJ databases">
        <authorList>
            <person name="Varghese N."/>
            <person name="Submissions S."/>
        </authorList>
    </citation>
    <scope>NUCLEOTIDE SEQUENCE [LARGE SCALE GENOMIC DNA]</scope>
    <source>
        <strain evidence="2">930I</strain>
    </source>
</reference>
<dbReference type="AlphaFoldDB" id="A0A1G8B1H5"/>
<dbReference type="STRING" id="83401.SAMN05421742_105176"/>
<name>A0A1G8B1H5_9PROT</name>
<sequence>MREPTLNITLVAVHQAVSSVTVSGWRPAEAAPLLLGQPPGAVVDMVGRLFTLCRVAQTVATLDALEAALGIEAAPAVRASRQALVLAEALEQGALRLLLEAPRLVGGAPERDTLRAFVGQLKAVAARAEVAGWNRLGGGPEARSRGGPPGVPPGLAGAVADLEPMLEDLLLGGGRLPETTDQLATWSGQGLGARVVAQAADEPPCPLPPPPGLDADLAELGGVLGGPGAVGFLARPTWRGQARETGPLPRHARAPLIAHLINGGHLLVARLLARLMDLWGALADLRALAQGAPAAPPMTCLESPGRALAAVETARGRLIHHVAVADGRVAGWRALPPTAWNFHPSGVLSRALIGQPATDRAALERRAHLLILALDPCLAYHLTVKEGG</sequence>
<evidence type="ECO:0000313" key="2">
    <source>
        <dbReference type="Proteomes" id="UP000217076"/>
    </source>
</evidence>
<protein>
    <submittedName>
        <fullName evidence="1">Coenzyme F420-reducing hydrogenase, alpha subunit</fullName>
    </submittedName>
</protein>
<proteinExistence type="predicted"/>
<evidence type="ECO:0000313" key="1">
    <source>
        <dbReference type="EMBL" id="SDH27006.1"/>
    </source>
</evidence>
<dbReference type="SUPFAM" id="SSF56762">
    <property type="entry name" value="HydB/Nqo4-like"/>
    <property type="match status" value="1"/>
</dbReference>
<dbReference type="Gene3D" id="1.10.645.10">
    <property type="entry name" value="Cytochrome-c3 Hydrogenase, chain B"/>
    <property type="match status" value="2"/>
</dbReference>
<organism evidence="1 2">
    <name type="scientific">Roseospirillum parvum</name>
    <dbReference type="NCBI Taxonomy" id="83401"/>
    <lineage>
        <taxon>Bacteria</taxon>
        <taxon>Pseudomonadati</taxon>
        <taxon>Pseudomonadota</taxon>
        <taxon>Alphaproteobacteria</taxon>
        <taxon>Rhodospirillales</taxon>
        <taxon>Rhodospirillaceae</taxon>
        <taxon>Roseospirillum</taxon>
    </lineage>
</organism>
<dbReference type="Proteomes" id="UP000217076">
    <property type="component" value="Unassembled WGS sequence"/>
</dbReference>
<dbReference type="InterPro" id="IPR029014">
    <property type="entry name" value="NiFe-Hase_large"/>
</dbReference>
<dbReference type="RefSeq" id="WP_092618842.1">
    <property type="nucleotide sequence ID" value="NZ_FNCV01000005.1"/>
</dbReference>
<dbReference type="InterPro" id="IPR050867">
    <property type="entry name" value="NiFe/NiFeSe_hydrgnase_LSU"/>
</dbReference>
<dbReference type="PANTHER" id="PTHR42958">
    <property type="entry name" value="HYDROGENASE-2 LARGE CHAIN"/>
    <property type="match status" value="1"/>
</dbReference>
<gene>
    <name evidence="1" type="ORF">SAMN05421742_105176</name>
</gene>
<dbReference type="OrthoDB" id="9157196at2"/>
<accession>A0A1G8B1H5</accession>
<dbReference type="PANTHER" id="PTHR42958:SF4">
    <property type="entry name" value="HYDROGENASE EXPRESSION_FORMATION PROTEIN HUPK"/>
    <property type="match status" value="1"/>
</dbReference>
<dbReference type="EMBL" id="FNCV01000005">
    <property type="protein sequence ID" value="SDH27006.1"/>
    <property type="molecule type" value="Genomic_DNA"/>
</dbReference>
<keyword evidence="2" id="KW-1185">Reference proteome</keyword>